<feature type="transmembrane region" description="Helical" evidence="2">
    <location>
        <begin position="118"/>
        <end position="137"/>
    </location>
</feature>
<evidence type="ECO:0000256" key="2">
    <source>
        <dbReference type="SAM" id="Phobius"/>
    </source>
</evidence>
<reference evidence="4" key="1">
    <citation type="submission" date="2015-01" db="EMBL/GenBank/DDBJ databases">
        <authorList>
            <person name="Aksoy S."/>
            <person name="Warren W."/>
            <person name="Wilson R.K."/>
        </authorList>
    </citation>
    <scope>NUCLEOTIDE SEQUENCE [LARGE SCALE GENOMIC DNA]</scope>
    <source>
        <strain evidence="4">IAEA</strain>
    </source>
</reference>
<feature type="region of interest" description="Disordered" evidence="1">
    <location>
        <begin position="1"/>
        <end position="20"/>
    </location>
</feature>
<keyword evidence="2" id="KW-0812">Transmembrane</keyword>
<protein>
    <submittedName>
        <fullName evidence="3">Uncharacterized protein</fullName>
    </submittedName>
</protein>
<feature type="transmembrane region" description="Helical" evidence="2">
    <location>
        <begin position="149"/>
        <end position="167"/>
    </location>
</feature>
<evidence type="ECO:0000256" key="1">
    <source>
        <dbReference type="SAM" id="MobiDB-lite"/>
    </source>
</evidence>
<feature type="transmembrane region" description="Helical" evidence="2">
    <location>
        <begin position="228"/>
        <end position="248"/>
    </location>
</feature>
<keyword evidence="2" id="KW-0472">Membrane</keyword>
<dbReference type="EMBL" id="JXJN01008147">
    <property type="status" value="NOT_ANNOTATED_CDS"/>
    <property type="molecule type" value="Genomic_DNA"/>
</dbReference>
<keyword evidence="2" id="KW-1133">Transmembrane helix</keyword>
<dbReference type="VEuPathDB" id="VectorBase:GPPI018178"/>
<reference evidence="3" key="2">
    <citation type="submission" date="2020-05" db="UniProtKB">
        <authorList>
            <consortium name="EnsemblMetazoa"/>
        </authorList>
    </citation>
    <scope>IDENTIFICATION</scope>
    <source>
        <strain evidence="3">IAEA</strain>
    </source>
</reference>
<accession>A0A1B0B420</accession>
<dbReference type="AlphaFoldDB" id="A0A1B0B420"/>
<evidence type="ECO:0000313" key="4">
    <source>
        <dbReference type="Proteomes" id="UP000092460"/>
    </source>
</evidence>
<dbReference type="EnsemblMetazoa" id="GPPI018178-RA">
    <property type="protein sequence ID" value="GPPI018178-PA"/>
    <property type="gene ID" value="GPPI018178"/>
</dbReference>
<name>A0A1B0B420_9MUSC</name>
<sequence>MTLGDRAMSPAQSEDSGLAPERGTTYATITLPRDNTTNIGITLADRIIDSEKRRTRLLMFYFRCENEIRLNKLLLSKSTSPSCSWLRRLTVLYLCCNGLELGHPRAALLPLSLPALDFLSFLFLPVFLDVVIAIVVSSRVVTLCRSLNALANLTVAFTTLSWVPYLGSGESGLVVAALAALSPVAKGVVLAVRTAVVLSSVFVWPCLDELEAIVSGVGEILGTADARVPLAAACAVSVLFLLGVLYSLRTCCEPDRRCVADRLVLGCCVTLPLPVVWLTVGPLAITGRGFTGYLMKSLQLEKKKIIHIY</sequence>
<dbReference type="EMBL" id="JXJN01008146">
    <property type="status" value="NOT_ANNOTATED_CDS"/>
    <property type="molecule type" value="Genomic_DNA"/>
</dbReference>
<proteinExistence type="predicted"/>
<dbReference type="Proteomes" id="UP000092460">
    <property type="component" value="Unassembled WGS sequence"/>
</dbReference>
<dbReference type="STRING" id="67801.A0A1B0B420"/>
<organism evidence="3 4">
    <name type="scientific">Glossina palpalis gambiensis</name>
    <dbReference type="NCBI Taxonomy" id="67801"/>
    <lineage>
        <taxon>Eukaryota</taxon>
        <taxon>Metazoa</taxon>
        <taxon>Ecdysozoa</taxon>
        <taxon>Arthropoda</taxon>
        <taxon>Hexapoda</taxon>
        <taxon>Insecta</taxon>
        <taxon>Pterygota</taxon>
        <taxon>Neoptera</taxon>
        <taxon>Endopterygota</taxon>
        <taxon>Diptera</taxon>
        <taxon>Brachycera</taxon>
        <taxon>Muscomorpha</taxon>
        <taxon>Hippoboscoidea</taxon>
        <taxon>Glossinidae</taxon>
        <taxon>Glossina</taxon>
    </lineage>
</organism>
<keyword evidence="4" id="KW-1185">Reference proteome</keyword>
<evidence type="ECO:0000313" key="3">
    <source>
        <dbReference type="EnsemblMetazoa" id="GPPI018178-PA"/>
    </source>
</evidence>